<dbReference type="Pfam" id="PF09388">
    <property type="entry name" value="SpoOE-like"/>
    <property type="match status" value="1"/>
</dbReference>
<proteinExistence type="predicted"/>
<dbReference type="OrthoDB" id="2926598at2"/>
<dbReference type="RefSeq" id="WP_092485343.1">
    <property type="nucleotide sequence ID" value="NZ_FOYM01000023.1"/>
</dbReference>
<name>A0A1I6E2N2_9FIRM</name>
<dbReference type="GO" id="GO:0046983">
    <property type="term" value="F:protein dimerization activity"/>
    <property type="evidence" value="ECO:0007669"/>
    <property type="project" value="InterPro"/>
</dbReference>
<organism evidence="1 2">
    <name type="scientific">Desulfoscipio geothermicus DSM 3669</name>
    <dbReference type="NCBI Taxonomy" id="1121426"/>
    <lineage>
        <taxon>Bacteria</taxon>
        <taxon>Bacillati</taxon>
        <taxon>Bacillota</taxon>
        <taxon>Clostridia</taxon>
        <taxon>Eubacteriales</taxon>
        <taxon>Desulfallaceae</taxon>
        <taxon>Desulfoscipio</taxon>
    </lineage>
</organism>
<sequence length="56" mass="6401">MKNVSEALEKVEELRSELCRLYESYTSQEALIISQELDNYIVAAQKMLAFDQGTSN</sequence>
<dbReference type="SUPFAM" id="SSF140500">
    <property type="entry name" value="BAS1536-like"/>
    <property type="match status" value="1"/>
</dbReference>
<dbReference type="InterPro" id="IPR018540">
    <property type="entry name" value="Spo0E-like"/>
</dbReference>
<evidence type="ECO:0000313" key="1">
    <source>
        <dbReference type="EMBL" id="SFR11801.1"/>
    </source>
</evidence>
<dbReference type="STRING" id="39060.SAMN05660706_12372"/>
<dbReference type="InterPro" id="IPR036638">
    <property type="entry name" value="HLH_DNA-bd_sf"/>
</dbReference>
<dbReference type="InterPro" id="IPR037208">
    <property type="entry name" value="Spo0E-like_sf"/>
</dbReference>
<accession>A0A1I6E2N2</accession>
<gene>
    <name evidence="1" type="ORF">SAMN05660706_12372</name>
</gene>
<dbReference type="Proteomes" id="UP000199584">
    <property type="component" value="Unassembled WGS sequence"/>
</dbReference>
<dbReference type="GO" id="GO:0043937">
    <property type="term" value="P:regulation of sporulation"/>
    <property type="evidence" value="ECO:0007669"/>
    <property type="project" value="InterPro"/>
</dbReference>
<reference evidence="2" key="1">
    <citation type="submission" date="2016-10" db="EMBL/GenBank/DDBJ databases">
        <authorList>
            <person name="Varghese N."/>
            <person name="Submissions S."/>
        </authorList>
    </citation>
    <scope>NUCLEOTIDE SEQUENCE [LARGE SCALE GENOMIC DNA]</scope>
    <source>
        <strain evidence="2">DSM 3669</strain>
    </source>
</reference>
<dbReference type="AlphaFoldDB" id="A0A1I6E2N2"/>
<evidence type="ECO:0000313" key="2">
    <source>
        <dbReference type="Proteomes" id="UP000199584"/>
    </source>
</evidence>
<dbReference type="Gene3D" id="4.10.280.10">
    <property type="entry name" value="Helix-loop-helix DNA-binding domain"/>
    <property type="match status" value="1"/>
</dbReference>
<keyword evidence="2" id="KW-1185">Reference proteome</keyword>
<protein>
    <submittedName>
        <fullName evidence="1">Spo0E like sporulation regulatory protein</fullName>
    </submittedName>
</protein>
<dbReference type="EMBL" id="FOYM01000023">
    <property type="protein sequence ID" value="SFR11801.1"/>
    <property type="molecule type" value="Genomic_DNA"/>
</dbReference>